<keyword evidence="5" id="KW-0472">Membrane</keyword>
<dbReference type="PROSITE" id="PS00300">
    <property type="entry name" value="SRP54"/>
    <property type="match status" value="1"/>
</dbReference>
<reference evidence="11" key="1">
    <citation type="submission" date="2019-06" db="EMBL/GenBank/DDBJ databases">
        <authorList>
            <person name="Zheng W."/>
        </authorList>
    </citation>
    <scope>NUCLEOTIDE SEQUENCE</scope>
    <source>
        <strain evidence="11">QDHG01</strain>
    </source>
</reference>
<keyword evidence="6" id="KW-0675">Receptor</keyword>
<dbReference type="GO" id="GO:0006886">
    <property type="term" value="P:intracellular protein transport"/>
    <property type="evidence" value="ECO:0007669"/>
    <property type="project" value="InterPro"/>
</dbReference>
<evidence type="ECO:0000256" key="9">
    <source>
        <dbReference type="ARBA" id="ARBA00081194"/>
    </source>
</evidence>
<protein>
    <recommendedName>
        <fullName evidence="8">Signal recognition particle receptor subunit alpha homolog</fullName>
    </recommendedName>
    <alternativeName>
        <fullName evidence="9">Docking protein alpha</fullName>
    </alternativeName>
</protein>
<dbReference type="EMBL" id="RRYP01006223">
    <property type="protein sequence ID" value="TNV81378.1"/>
    <property type="molecule type" value="Genomic_DNA"/>
</dbReference>
<dbReference type="InterPro" id="IPR000897">
    <property type="entry name" value="SRP54_GTPase_dom"/>
</dbReference>
<dbReference type="PANTHER" id="PTHR43134">
    <property type="entry name" value="SIGNAL RECOGNITION PARTICLE RECEPTOR SUBUNIT ALPHA"/>
    <property type="match status" value="1"/>
</dbReference>
<feature type="domain" description="SRP54-type proteins GTP-binding" evidence="10">
    <location>
        <begin position="279"/>
        <end position="292"/>
    </location>
</feature>
<evidence type="ECO:0000313" key="12">
    <source>
        <dbReference type="Proteomes" id="UP000785679"/>
    </source>
</evidence>
<dbReference type="InterPro" id="IPR027417">
    <property type="entry name" value="P-loop_NTPase"/>
</dbReference>
<evidence type="ECO:0000256" key="8">
    <source>
        <dbReference type="ARBA" id="ARBA00071429"/>
    </source>
</evidence>
<sequence length="306" mass="34332">MFDYVCIFTTGGAILWYRAFCGSQDSMLEPLNAFIKSILLEEKSAKTHFNVGDCILKWKVQNDLQLVFAIIYKEILQLALVEDLIDLMRYEFTQKVHPQLTRKGSVYVDLPSHFDEHWRVAYYLKTKGNLRVMIAGCDNFRSGAIEQLQTHCACLDVPLYEKGYKDDPAIIAKEALQEAKSKGYDVLLIDTAGRMQGNENLMKALAKLVKINNPDVVLFVGEALVGNDAIDQLTKFNQSLIDYGDANCRAIDGIVLTKFDTVDEKVGTALNMVYTTGKPIVFVGVGQKYPHLKKLNVQTVISALMS</sequence>
<dbReference type="SUPFAM" id="SSF64356">
    <property type="entry name" value="SNARE-like"/>
    <property type="match status" value="1"/>
</dbReference>
<evidence type="ECO:0000256" key="7">
    <source>
        <dbReference type="ARBA" id="ARBA00029433"/>
    </source>
</evidence>
<proteinExistence type="inferred from homology"/>
<evidence type="ECO:0000256" key="2">
    <source>
        <dbReference type="ARBA" id="ARBA00011870"/>
    </source>
</evidence>
<evidence type="ECO:0000259" key="10">
    <source>
        <dbReference type="PROSITE" id="PS00300"/>
    </source>
</evidence>
<evidence type="ECO:0000313" key="11">
    <source>
        <dbReference type="EMBL" id="TNV81378.1"/>
    </source>
</evidence>
<dbReference type="InterPro" id="IPR007222">
    <property type="entry name" value="Sig_recog_particle_rcpt_asu_N"/>
</dbReference>
<comment type="caution">
    <text evidence="11">The sequence shown here is derived from an EMBL/GenBank/DDBJ whole genome shotgun (WGS) entry which is preliminary data.</text>
</comment>
<comment type="subcellular location">
    <subcellularLocation>
        <location evidence="7">Endomembrane system</location>
        <topology evidence="7">Peripheral membrane protein</topology>
        <orientation evidence="7">Cytoplasmic side</orientation>
    </subcellularLocation>
</comment>
<evidence type="ECO:0000256" key="4">
    <source>
        <dbReference type="ARBA" id="ARBA00023134"/>
    </source>
</evidence>
<keyword evidence="12" id="KW-1185">Reference proteome</keyword>
<dbReference type="AlphaFoldDB" id="A0A8J8T4Q9"/>
<dbReference type="Proteomes" id="UP000785679">
    <property type="component" value="Unassembled WGS sequence"/>
</dbReference>
<gene>
    <name evidence="11" type="ORF">FGO68_gene16021</name>
</gene>
<evidence type="ECO:0000256" key="3">
    <source>
        <dbReference type="ARBA" id="ARBA00022741"/>
    </source>
</evidence>
<evidence type="ECO:0000256" key="6">
    <source>
        <dbReference type="ARBA" id="ARBA00023170"/>
    </source>
</evidence>
<dbReference type="GO" id="GO:0003924">
    <property type="term" value="F:GTPase activity"/>
    <property type="evidence" value="ECO:0007669"/>
    <property type="project" value="InterPro"/>
</dbReference>
<dbReference type="PANTHER" id="PTHR43134:SF1">
    <property type="entry name" value="SIGNAL RECOGNITION PARTICLE RECEPTOR SUBUNIT ALPHA"/>
    <property type="match status" value="1"/>
</dbReference>
<dbReference type="OrthoDB" id="1727884at2759"/>
<evidence type="ECO:0000256" key="1">
    <source>
        <dbReference type="ARBA" id="ARBA00008531"/>
    </source>
</evidence>
<dbReference type="GO" id="GO:0005525">
    <property type="term" value="F:GTP binding"/>
    <property type="evidence" value="ECO:0007669"/>
    <property type="project" value="UniProtKB-KW"/>
</dbReference>
<dbReference type="GO" id="GO:0005785">
    <property type="term" value="C:signal recognition particle receptor complex"/>
    <property type="evidence" value="ECO:0007669"/>
    <property type="project" value="InterPro"/>
</dbReference>
<dbReference type="SUPFAM" id="SSF52540">
    <property type="entry name" value="P-loop containing nucleoside triphosphate hydrolases"/>
    <property type="match status" value="1"/>
</dbReference>
<dbReference type="FunFam" id="3.40.50.300:FF:000566">
    <property type="entry name" value="Signal recognition particle receptor subunit alpha"/>
    <property type="match status" value="1"/>
</dbReference>
<dbReference type="GO" id="GO:0006614">
    <property type="term" value="P:SRP-dependent cotranslational protein targeting to membrane"/>
    <property type="evidence" value="ECO:0007669"/>
    <property type="project" value="InterPro"/>
</dbReference>
<organism evidence="11 12">
    <name type="scientific">Halteria grandinella</name>
    <dbReference type="NCBI Taxonomy" id="5974"/>
    <lineage>
        <taxon>Eukaryota</taxon>
        <taxon>Sar</taxon>
        <taxon>Alveolata</taxon>
        <taxon>Ciliophora</taxon>
        <taxon>Intramacronucleata</taxon>
        <taxon>Spirotrichea</taxon>
        <taxon>Stichotrichia</taxon>
        <taxon>Sporadotrichida</taxon>
        <taxon>Halteriidae</taxon>
        <taxon>Halteria</taxon>
    </lineage>
</organism>
<dbReference type="InterPro" id="IPR011012">
    <property type="entry name" value="Longin-like_dom_sf"/>
</dbReference>
<keyword evidence="4" id="KW-0342">GTP-binding</keyword>
<dbReference type="Pfam" id="PF00448">
    <property type="entry name" value="SRP54"/>
    <property type="match status" value="1"/>
</dbReference>
<dbReference type="Gene3D" id="3.30.450.60">
    <property type="match status" value="1"/>
</dbReference>
<dbReference type="Gene3D" id="3.40.50.300">
    <property type="entry name" value="P-loop containing nucleotide triphosphate hydrolases"/>
    <property type="match status" value="1"/>
</dbReference>
<dbReference type="SMART" id="SM00962">
    <property type="entry name" value="SRP54"/>
    <property type="match status" value="1"/>
</dbReference>
<comment type="similarity">
    <text evidence="1">Belongs to the GTP-binding SRP family.</text>
</comment>
<dbReference type="Pfam" id="PF04086">
    <property type="entry name" value="SRP-alpha_N"/>
    <property type="match status" value="1"/>
</dbReference>
<evidence type="ECO:0000256" key="5">
    <source>
        <dbReference type="ARBA" id="ARBA00023136"/>
    </source>
</evidence>
<dbReference type="CDD" id="cd14826">
    <property type="entry name" value="SR_alpha_SRX"/>
    <property type="match status" value="1"/>
</dbReference>
<accession>A0A8J8T4Q9</accession>
<dbReference type="CDD" id="cd17876">
    <property type="entry name" value="SRalpha_C"/>
    <property type="match status" value="1"/>
</dbReference>
<dbReference type="GO" id="GO:0005047">
    <property type="term" value="F:signal recognition particle binding"/>
    <property type="evidence" value="ECO:0007669"/>
    <property type="project" value="InterPro"/>
</dbReference>
<name>A0A8J8T4Q9_HALGN</name>
<comment type="subunit">
    <text evidence="2">Heterodimer of an alpha and a beta chain.</text>
</comment>
<keyword evidence="3" id="KW-0547">Nucleotide-binding</keyword>